<protein>
    <submittedName>
        <fullName evidence="5">Short chain dehydrogenase</fullName>
    </submittedName>
</protein>
<dbReference type="SMART" id="SM00822">
    <property type="entry name" value="PKS_KR"/>
    <property type="match status" value="1"/>
</dbReference>
<dbReference type="PANTHER" id="PTHR44196">
    <property type="entry name" value="DEHYDROGENASE/REDUCTASE SDR FAMILY MEMBER 7B"/>
    <property type="match status" value="1"/>
</dbReference>
<dbReference type="InterPro" id="IPR057326">
    <property type="entry name" value="KR_dom"/>
</dbReference>
<dbReference type="InterPro" id="IPR020904">
    <property type="entry name" value="Sc_DH/Rdtase_CS"/>
</dbReference>
<comment type="similarity">
    <text evidence="1 3">Belongs to the short-chain dehydrogenases/reductases (SDR) family.</text>
</comment>
<evidence type="ECO:0000259" key="4">
    <source>
        <dbReference type="SMART" id="SM00822"/>
    </source>
</evidence>
<accession>A0ABQ6IXH3</accession>
<keyword evidence="2" id="KW-0560">Oxidoreductase</keyword>
<evidence type="ECO:0000313" key="5">
    <source>
        <dbReference type="EMBL" id="GMA80588.1"/>
    </source>
</evidence>
<dbReference type="PROSITE" id="PS00061">
    <property type="entry name" value="ADH_SHORT"/>
    <property type="match status" value="1"/>
</dbReference>
<feature type="domain" description="Ketoreductase" evidence="4">
    <location>
        <begin position="9"/>
        <end position="193"/>
    </location>
</feature>
<keyword evidence="6" id="KW-1185">Reference proteome</keyword>
<dbReference type="InterPro" id="IPR002347">
    <property type="entry name" value="SDR_fam"/>
</dbReference>
<dbReference type="Pfam" id="PF00106">
    <property type="entry name" value="adh_short"/>
    <property type="match status" value="1"/>
</dbReference>
<sequence length="269" mass="28806">MAINTLTGKVVIITGASEGIGRALAMVMAREGCQLVISARNETRLASLALEIAHYGPAPFVFAADVSSAEQCQALVAATVAYYGRLDILINNAGMTMWSRFDELTQLSVLDDIMRVNYLGPAYLTHAALPHLKASEGQVVVVASVAGLTGVPTRSGYAASKHAVIGFFDSLRIELADDNVAVTVVCPDFVVSQIHKRALDGAGKPLGKSPMQEAKILTAEQCAEMMLPVIAMRERLLITSLRGRLGRWLKLIAPRLIDKIARRAIASGH</sequence>
<evidence type="ECO:0000256" key="3">
    <source>
        <dbReference type="RuleBase" id="RU000363"/>
    </source>
</evidence>
<proteinExistence type="inferred from homology"/>
<dbReference type="PRINTS" id="PR00080">
    <property type="entry name" value="SDRFAMILY"/>
</dbReference>
<dbReference type="CDD" id="cd05332">
    <property type="entry name" value="11beta-HSD1_like_SDR_c"/>
    <property type="match status" value="1"/>
</dbReference>
<dbReference type="PRINTS" id="PR00081">
    <property type="entry name" value="GDHRDH"/>
</dbReference>
<evidence type="ECO:0000313" key="6">
    <source>
        <dbReference type="Proteomes" id="UP001157046"/>
    </source>
</evidence>
<dbReference type="SUPFAM" id="SSF51735">
    <property type="entry name" value="NAD(P)-binding Rossmann-fold domains"/>
    <property type="match status" value="1"/>
</dbReference>
<dbReference type="NCBIfam" id="NF004825">
    <property type="entry name" value="PRK06181.1"/>
    <property type="match status" value="1"/>
</dbReference>
<dbReference type="Gene3D" id="3.40.50.720">
    <property type="entry name" value="NAD(P)-binding Rossmann-like Domain"/>
    <property type="match status" value="1"/>
</dbReference>
<dbReference type="EMBL" id="BSUY01000001">
    <property type="protein sequence ID" value="GMA80588.1"/>
    <property type="molecule type" value="Genomic_DNA"/>
</dbReference>
<reference evidence="6" key="1">
    <citation type="journal article" date="2019" name="Int. J. Syst. Evol. Microbiol.">
        <title>The Global Catalogue of Microorganisms (GCM) 10K type strain sequencing project: providing services to taxonomists for standard genome sequencing and annotation.</title>
        <authorList>
            <consortium name="The Broad Institute Genomics Platform"/>
            <consortium name="The Broad Institute Genome Sequencing Center for Infectious Disease"/>
            <person name="Wu L."/>
            <person name="Ma J."/>
        </authorList>
    </citation>
    <scope>NUCLEOTIDE SEQUENCE [LARGE SCALE GENOMIC DNA]</scope>
    <source>
        <strain evidence="6">NBRC 102030</strain>
    </source>
</reference>
<dbReference type="InterPro" id="IPR036291">
    <property type="entry name" value="NAD(P)-bd_dom_sf"/>
</dbReference>
<dbReference type="PANTHER" id="PTHR44196:SF1">
    <property type="entry name" value="DEHYDROGENASE_REDUCTASE SDR FAMILY MEMBER 7B"/>
    <property type="match status" value="1"/>
</dbReference>
<evidence type="ECO:0000256" key="1">
    <source>
        <dbReference type="ARBA" id="ARBA00006484"/>
    </source>
</evidence>
<organism evidence="5 6">
    <name type="scientific">Shewanella glacialipiscicola</name>
    <dbReference type="NCBI Taxonomy" id="614069"/>
    <lineage>
        <taxon>Bacteria</taxon>
        <taxon>Pseudomonadati</taxon>
        <taxon>Pseudomonadota</taxon>
        <taxon>Gammaproteobacteria</taxon>
        <taxon>Alteromonadales</taxon>
        <taxon>Shewanellaceae</taxon>
        <taxon>Shewanella</taxon>
    </lineage>
</organism>
<dbReference type="Proteomes" id="UP001157046">
    <property type="component" value="Unassembled WGS sequence"/>
</dbReference>
<evidence type="ECO:0000256" key="2">
    <source>
        <dbReference type="ARBA" id="ARBA00023002"/>
    </source>
</evidence>
<comment type="caution">
    <text evidence="5">The sequence shown here is derived from an EMBL/GenBank/DDBJ whole genome shotgun (WGS) entry which is preliminary data.</text>
</comment>
<gene>
    <name evidence="5" type="ORF">GCM10025855_01210</name>
</gene>
<name>A0ABQ6IXH3_9GAMM</name>